<organism evidence="1 2">
    <name type="scientific">Blattamonas nauphoetae</name>
    <dbReference type="NCBI Taxonomy" id="2049346"/>
    <lineage>
        <taxon>Eukaryota</taxon>
        <taxon>Metamonada</taxon>
        <taxon>Preaxostyla</taxon>
        <taxon>Oxymonadida</taxon>
        <taxon>Blattamonas</taxon>
    </lineage>
</organism>
<protein>
    <submittedName>
        <fullName evidence="1">Uncharacterized protein</fullName>
    </submittedName>
</protein>
<evidence type="ECO:0000313" key="1">
    <source>
        <dbReference type="EMBL" id="KAK2960142.1"/>
    </source>
</evidence>
<gene>
    <name evidence="1" type="ORF">BLNAU_5025</name>
</gene>
<keyword evidence="2" id="KW-1185">Reference proteome</keyword>
<dbReference type="SUPFAM" id="SSF48371">
    <property type="entry name" value="ARM repeat"/>
    <property type="match status" value="1"/>
</dbReference>
<proteinExistence type="predicted"/>
<reference evidence="1 2" key="1">
    <citation type="journal article" date="2022" name="bioRxiv">
        <title>Genomics of Preaxostyla Flagellates Illuminates Evolutionary Transitions and the Path Towards Mitochondrial Loss.</title>
        <authorList>
            <person name="Novak L.V.F."/>
            <person name="Treitli S.C."/>
            <person name="Pyrih J."/>
            <person name="Halakuc P."/>
            <person name="Pipaliya S.V."/>
            <person name="Vacek V."/>
            <person name="Brzon O."/>
            <person name="Soukal P."/>
            <person name="Eme L."/>
            <person name="Dacks J.B."/>
            <person name="Karnkowska A."/>
            <person name="Elias M."/>
            <person name="Hampl V."/>
        </authorList>
    </citation>
    <scope>NUCLEOTIDE SEQUENCE [LARGE SCALE GENOMIC DNA]</scope>
    <source>
        <strain evidence="1">NAU3</strain>
        <tissue evidence="1">Gut</tissue>
    </source>
</reference>
<comment type="caution">
    <text evidence="1">The sequence shown here is derived from an EMBL/GenBank/DDBJ whole genome shotgun (WGS) entry which is preliminary data.</text>
</comment>
<dbReference type="Proteomes" id="UP001281761">
    <property type="component" value="Unassembled WGS sequence"/>
</dbReference>
<accession>A0ABQ9Y8U3</accession>
<evidence type="ECO:0000313" key="2">
    <source>
        <dbReference type="Proteomes" id="UP001281761"/>
    </source>
</evidence>
<name>A0ABQ9Y8U3_9EUKA</name>
<dbReference type="InterPro" id="IPR016024">
    <property type="entry name" value="ARM-type_fold"/>
</dbReference>
<dbReference type="EMBL" id="JARBJD010000025">
    <property type="protein sequence ID" value="KAK2960142.1"/>
    <property type="molecule type" value="Genomic_DNA"/>
</dbReference>
<sequence>MNSKLSFHGRSRIYCSLVALVKAGYPFDDALQDRTVRFLKTFEPRWGIDSDQASRLVTELVPSSTEPFSSFVESIFTLLSSPHWRVVTAALSFFNTAISYSSTTTQTYLVESDLVANLIAIVQPYSLSISRNKEIFNNLVQIINRDVYLALPRSLRKLRITAAVDAFNHREMILLKVVLPSTPFVTFLISNRYILSGNLLKSFMYLLDGFIDVGPCHRPTLDFVLASPIAMTFSSCLSFVEDENDLWNILMRIAQSMTGWKKESTEMVQSGKRMMQALFSEGFEDTLEQMMKHHMGRTYNLQFAKDCLQLSRLLGSNVKKP</sequence>